<dbReference type="PANTHER" id="PTHR39082">
    <property type="entry name" value="PHOSPHOLIPASE C-BETA-2-RELATED"/>
    <property type="match status" value="1"/>
</dbReference>
<dbReference type="Gene3D" id="1.10.287.1490">
    <property type="match status" value="1"/>
</dbReference>
<dbReference type="AlphaFoldDB" id="A0AAU7VXF2"/>
<dbReference type="RefSeq" id="WP_350352213.1">
    <property type="nucleotide sequence ID" value="NZ_CP158357.1"/>
</dbReference>
<gene>
    <name evidence="4" type="ORF">ABS642_03100</name>
</gene>
<evidence type="ECO:0000313" key="4">
    <source>
        <dbReference type="EMBL" id="XBX79096.1"/>
    </source>
</evidence>
<feature type="domain" description="C4-type zinc ribbon" evidence="2">
    <location>
        <begin position="201"/>
        <end position="235"/>
    </location>
</feature>
<keyword evidence="1" id="KW-0175">Coiled coil</keyword>
<dbReference type="EMBL" id="CP158357">
    <property type="protein sequence ID" value="XBX79096.1"/>
    <property type="molecule type" value="Genomic_DNA"/>
</dbReference>
<name>A0AAU7VXF2_9MICO</name>
<evidence type="ECO:0000259" key="2">
    <source>
        <dbReference type="Pfam" id="PF02591"/>
    </source>
</evidence>
<reference evidence="4" key="1">
    <citation type="submission" date="2024-06" db="EMBL/GenBank/DDBJ databases">
        <title>Draft genome sequence of Microbacterium sp. strain A8/3-1, isolated from Oxytropis tragacanthoides Fisch. ex DC. Root nodules in the Altai region of Russia.</title>
        <authorList>
            <person name="Sazanova A."/>
            <person name="Guro P."/>
            <person name="Kuznetsova I."/>
            <person name="Belimov A."/>
            <person name="Safronova V."/>
        </authorList>
    </citation>
    <scope>NUCLEOTIDE SEQUENCE</scope>
    <source>
        <strain evidence="4">A8/3-1</strain>
    </source>
</reference>
<dbReference type="PANTHER" id="PTHR39082:SF1">
    <property type="entry name" value="SCAVENGER RECEPTOR CLASS A MEMBER 3"/>
    <property type="match status" value="1"/>
</dbReference>
<dbReference type="InterPro" id="IPR052376">
    <property type="entry name" value="Oxidative_Scav/Glycosyltrans"/>
</dbReference>
<dbReference type="Pfam" id="PF02591">
    <property type="entry name" value="Zn_ribbon_9"/>
    <property type="match status" value="1"/>
</dbReference>
<accession>A0AAU7VXF2</accession>
<proteinExistence type="predicted"/>
<evidence type="ECO:0000259" key="3">
    <source>
        <dbReference type="Pfam" id="PF24481"/>
    </source>
</evidence>
<dbReference type="InterPro" id="IPR003743">
    <property type="entry name" value="Zf-RING_7"/>
</dbReference>
<evidence type="ECO:0000256" key="1">
    <source>
        <dbReference type="SAM" id="Coils"/>
    </source>
</evidence>
<sequence>MNATPENQRTLLDIADLDRRIAQAERARTQPAQGARITELVAIRQDQLRELTTLTGTRDDVRTELTRLESDVAVVEQRRNRDAERLAASTSSKDAQALEHELASLARRQSDLEDAELDVMGRLEEAEAAVAAQQALLATTTAEGSALTSQAKADVAAATDRGAELARDRAAVVATVPADLVAEYTRRAANSAGAALLTRGTCEGCRMVLPSTDLNDIRRAADELVVFCPECGCILVRTEESGLS</sequence>
<dbReference type="Pfam" id="PF24481">
    <property type="entry name" value="CT398_CC"/>
    <property type="match status" value="1"/>
</dbReference>
<feature type="domain" description="CT398-like coiled coil hairpin" evidence="3">
    <location>
        <begin position="15"/>
        <end position="190"/>
    </location>
</feature>
<protein>
    <submittedName>
        <fullName evidence="4">C4-type zinc ribbon domain-containing protein</fullName>
    </submittedName>
</protein>
<dbReference type="InterPro" id="IPR056003">
    <property type="entry name" value="CT398_CC_hairpin"/>
</dbReference>
<organism evidence="4">
    <name type="scientific">Microbacterium sp. A8/3-1</name>
    <dbReference type="NCBI Taxonomy" id="3160749"/>
    <lineage>
        <taxon>Bacteria</taxon>
        <taxon>Bacillati</taxon>
        <taxon>Actinomycetota</taxon>
        <taxon>Actinomycetes</taxon>
        <taxon>Micrococcales</taxon>
        <taxon>Microbacteriaceae</taxon>
        <taxon>Microbacterium</taxon>
    </lineage>
</organism>
<feature type="coiled-coil region" evidence="1">
    <location>
        <begin position="58"/>
        <end position="143"/>
    </location>
</feature>